<comment type="similarity">
    <text evidence="1 6">Belongs to the methyltransferase superfamily. RsmH family.</text>
</comment>
<dbReference type="Proteomes" id="UP000665020">
    <property type="component" value="Chromosome"/>
</dbReference>
<reference evidence="7" key="1">
    <citation type="submission" date="2019-12" db="EMBL/GenBank/DDBJ databases">
        <authorList>
            <person name="zhang j."/>
            <person name="sun C.M."/>
        </authorList>
    </citation>
    <scope>NUCLEOTIDE SEQUENCE</scope>
    <source>
        <strain evidence="7">NS-1</strain>
    </source>
</reference>
<evidence type="ECO:0000313" key="8">
    <source>
        <dbReference type="Proteomes" id="UP000665020"/>
    </source>
</evidence>
<dbReference type="Gene3D" id="3.40.50.150">
    <property type="entry name" value="Vaccinia Virus protein VP39"/>
    <property type="match status" value="1"/>
</dbReference>
<dbReference type="AlphaFoldDB" id="A0A8A7KIR4"/>
<comment type="catalytic activity">
    <reaction evidence="6">
        <text>cytidine(1402) in 16S rRNA + S-adenosyl-L-methionine = N(4)-methylcytidine(1402) in 16S rRNA + S-adenosyl-L-homocysteine + H(+)</text>
        <dbReference type="Rhea" id="RHEA:42928"/>
        <dbReference type="Rhea" id="RHEA-COMP:10286"/>
        <dbReference type="Rhea" id="RHEA-COMP:10287"/>
        <dbReference type="ChEBI" id="CHEBI:15378"/>
        <dbReference type="ChEBI" id="CHEBI:57856"/>
        <dbReference type="ChEBI" id="CHEBI:59789"/>
        <dbReference type="ChEBI" id="CHEBI:74506"/>
        <dbReference type="ChEBI" id="CHEBI:82748"/>
        <dbReference type="EC" id="2.1.1.199"/>
    </reaction>
</comment>
<evidence type="ECO:0000256" key="6">
    <source>
        <dbReference type="HAMAP-Rule" id="MF_01007"/>
    </source>
</evidence>
<accession>A0A8A7KIR4</accession>
<feature type="binding site" evidence="6">
    <location>
        <position position="78"/>
    </location>
    <ligand>
        <name>S-adenosyl-L-methionine</name>
        <dbReference type="ChEBI" id="CHEBI:59789"/>
    </ligand>
</feature>
<dbReference type="Gene3D" id="1.10.150.170">
    <property type="entry name" value="Putative methyltransferase TM0872, insert domain"/>
    <property type="match status" value="1"/>
</dbReference>
<evidence type="ECO:0000256" key="3">
    <source>
        <dbReference type="ARBA" id="ARBA00022603"/>
    </source>
</evidence>
<dbReference type="Pfam" id="PF01795">
    <property type="entry name" value="Methyltransf_5"/>
    <property type="match status" value="1"/>
</dbReference>
<dbReference type="PANTHER" id="PTHR11265">
    <property type="entry name" value="S-ADENOSYL-METHYLTRANSFERASE MRAW"/>
    <property type="match status" value="1"/>
</dbReference>
<keyword evidence="8" id="KW-1185">Reference proteome</keyword>
<feature type="binding site" evidence="6">
    <location>
        <position position="53"/>
    </location>
    <ligand>
        <name>S-adenosyl-L-methionine</name>
        <dbReference type="ChEBI" id="CHEBI:59789"/>
    </ligand>
</feature>
<keyword evidence="4 6" id="KW-0808">Transferase</keyword>
<evidence type="ECO:0000256" key="1">
    <source>
        <dbReference type="ARBA" id="ARBA00010396"/>
    </source>
</evidence>
<dbReference type="RefSeq" id="WP_125989968.1">
    <property type="nucleotide sequence ID" value="NZ_CP046640.1"/>
</dbReference>
<dbReference type="InterPro" id="IPR029063">
    <property type="entry name" value="SAM-dependent_MTases_sf"/>
</dbReference>
<dbReference type="GO" id="GO:0070475">
    <property type="term" value="P:rRNA base methylation"/>
    <property type="evidence" value="ECO:0007669"/>
    <property type="project" value="UniProtKB-UniRule"/>
</dbReference>
<feature type="binding site" evidence="6">
    <location>
        <position position="106"/>
    </location>
    <ligand>
        <name>S-adenosyl-L-methionine</name>
        <dbReference type="ChEBI" id="CHEBI:59789"/>
    </ligand>
</feature>
<keyword evidence="3 6" id="KW-0489">Methyltransferase</keyword>
<keyword evidence="5 6" id="KW-0949">S-adenosyl-L-methionine</keyword>
<keyword evidence="6" id="KW-0963">Cytoplasm</keyword>
<gene>
    <name evidence="6 7" type="primary">rsmH</name>
    <name evidence="7" type="ORF">GM661_08630</name>
</gene>
<name>A0A8A7KIR4_9FIRM</name>
<evidence type="ECO:0000256" key="4">
    <source>
        <dbReference type="ARBA" id="ARBA00022679"/>
    </source>
</evidence>
<protein>
    <recommendedName>
        <fullName evidence="6">Ribosomal RNA small subunit methyltransferase H</fullName>
        <ecNumber evidence="6">2.1.1.199</ecNumber>
    </recommendedName>
    <alternativeName>
        <fullName evidence="6">16S rRNA m(4)C1402 methyltransferase</fullName>
    </alternativeName>
    <alternativeName>
        <fullName evidence="6">rRNA (cytosine-N(4)-)-methyltransferase RsmH</fullName>
    </alternativeName>
</protein>
<evidence type="ECO:0000256" key="5">
    <source>
        <dbReference type="ARBA" id="ARBA00022691"/>
    </source>
</evidence>
<evidence type="ECO:0000256" key="2">
    <source>
        <dbReference type="ARBA" id="ARBA00022552"/>
    </source>
</evidence>
<dbReference type="GO" id="GO:0005737">
    <property type="term" value="C:cytoplasm"/>
    <property type="evidence" value="ECO:0007669"/>
    <property type="project" value="UniProtKB-SubCell"/>
</dbReference>
<keyword evidence="2 6" id="KW-0698">rRNA processing</keyword>
<evidence type="ECO:0000313" key="7">
    <source>
        <dbReference type="EMBL" id="QTL98034.1"/>
    </source>
</evidence>
<sequence>MEFTHEPVLLKETIEYLKCQKNGVYVDGTLGRGGHTRAILDEIAGQGTVIAIDRDTEAIEAVSGSFDDQNLELVHGNFINIPEILANRGLEAVDGMVFDLGVSSPQFDNPERGFSYQYNAPLDMRMNLKQDLTARDIVNKYSAEELTSIIKKYGEDRWASRIADFIVKFRQDNEIITTHELVKVIKAAIPASARRSGGHPARRTFQALRIATNDELKQLEDLINNAVPYLKSGGRICIISFHSLEDRIVKWGFRELAKKCDCPPDFPVCVCDREPSIKIITRKPVRASQTEIDSNPRARSAKLRVAEKF</sequence>
<feature type="binding site" evidence="6">
    <location>
        <begin position="33"/>
        <end position="35"/>
    </location>
    <ligand>
        <name>S-adenosyl-L-methionine</name>
        <dbReference type="ChEBI" id="CHEBI:59789"/>
    </ligand>
</feature>
<dbReference type="KEGG" id="ifn:GM661_08630"/>
<dbReference type="InterPro" id="IPR002903">
    <property type="entry name" value="RsmH"/>
</dbReference>
<dbReference type="PANTHER" id="PTHR11265:SF0">
    <property type="entry name" value="12S RRNA N4-METHYLCYTIDINE METHYLTRANSFERASE"/>
    <property type="match status" value="1"/>
</dbReference>
<dbReference type="SUPFAM" id="SSF81799">
    <property type="entry name" value="Putative methyltransferase TM0872, insert domain"/>
    <property type="match status" value="1"/>
</dbReference>
<dbReference type="PIRSF" id="PIRSF004486">
    <property type="entry name" value="MraW"/>
    <property type="match status" value="1"/>
</dbReference>
<comment type="subcellular location">
    <subcellularLocation>
        <location evidence="6">Cytoplasm</location>
    </subcellularLocation>
</comment>
<organism evidence="7 8">
    <name type="scientific">Iocasia fonsfrigidae</name>
    <dbReference type="NCBI Taxonomy" id="2682810"/>
    <lineage>
        <taxon>Bacteria</taxon>
        <taxon>Bacillati</taxon>
        <taxon>Bacillota</taxon>
        <taxon>Clostridia</taxon>
        <taxon>Halanaerobiales</taxon>
        <taxon>Halanaerobiaceae</taxon>
        <taxon>Iocasia</taxon>
    </lineage>
</organism>
<comment type="function">
    <text evidence="6">Specifically methylates the N4 position of cytidine in position 1402 (C1402) of 16S rRNA.</text>
</comment>
<dbReference type="GO" id="GO:0071424">
    <property type="term" value="F:rRNA (cytosine-N4-)-methyltransferase activity"/>
    <property type="evidence" value="ECO:0007669"/>
    <property type="project" value="UniProtKB-UniRule"/>
</dbReference>
<dbReference type="EMBL" id="CP046640">
    <property type="protein sequence ID" value="QTL98034.1"/>
    <property type="molecule type" value="Genomic_DNA"/>
</dbReference>
<proteinExistence type="inferred from homology"/>
<dbReference type="HAMAP" id="MF_01007">
    <property type="entry name" value="16SrRNA_methyltr_H"/>
    <property type="match status" value="1"/>
</dbReference>
<feature type="binding site" evidence="6">
    <location>
        <position position="99"/>
    </location>
    <ligand>
        <name>S-adenosyl-L-methionine</name>
        <dbReference type="ChEBI" id="CHEBI:59789"/>
    </ligand>
</feature>
<dbReference type="NCBIfam" id="TIGR00006">
    <property type="entry name" value="16S rRNA (cytosine(1402)-N(4))-methyltransferase RsmH"/>
    <property type="match status" value="1"/>
</dbReference>
<dbReference type="SUPFAM" id="SSF53335">
    <property type="entry name" value="S-adenosyl-L-methionine-dependent methyltransferases"/>
    <property type="match status" value="1"/>
</dbReference>
<dbReference type="EC" id="2.1.1.199" evidence="6"/>
<dbReference type="InterPro" id="IPR023397">
    <property type="entry name" value="SAM-dep_MeTrfase_MraW_recog"/>
</dbReference>